<name>A0A9P8PL86_9ASCO</name>
<reference evidence="8" key="1">
    <citation type="journal article" date="2021" name="Open Biol.">
        <title>Shared evolutionary footprints suggest mitochondrial oxidative damage underlies multiple complex I losses in fungi.</title>
        <authorList>
            <person name="Schikora-Tamarit M.A."/>
            <person name="Marcet-Houben M."/>
            <person name="Nosek J."/>
            <person name="Gabaldon T."/>
        </authorList>
    </citation>
    <scope>NUCLEOTIDE SEQUENCE</scope>
    <source>
        <strain evidence="8">NCAIM Y.01608</strain>
    </source>
</reference>
<comment type="similarity">
    <text evidence="2">Belongs to the amino acid/polyamine transporter 2 family.</text>
</comment>
<dbReference type="GO" id="GO:0016020">
    <property type="term" value="C:membrane"/>
    <property type="evidence" value="ECO:0007669"/>
    <property type="project" value="UniProtKB-SubCell"/>
</dbReference>
<feature type="transmembrane region" description="Helical" evidence="6">
    <location>
        <begin position="430"/>
        <end position="450"/>
    </location>
</feature>
<evidence type="ECO:0000256" key="6">
    <source>
        <dbReference type="SAM" id="Phobius"/>
    </source>
</evidence>
<dbReference type="PANTHER" id="PTHR22950:SF461">
    <property type="entry name" value="AMINO ACID TRANSPORTER TRANSMEMBRANE DOMAIN-CONTAINING PROTEIN"/>
    <property type="match status" value="1"/>
</dbReference>
<protein>
    <recommendedName>
        <fullName evidence="7">Amino acid transporter transmembrane domain-containing protein</fullName>
    </recommendedName>
</protein>
<feature type="domain" description="Amino acid transporter transmembrane" evidence="7">
    <location>
        <begin position="124"/>
        <end position="479"/>
    </location>
</feature>
<reference evidence="8" key="2">
    <citation type="submission" date="2021-01" db="EMBL/GenBank/DDBJ databases">
        <authorList>
            <person name="Schikora-Tamarit M.A."/>
        </authorList>
    </citation>
    <scope>NUCLEOTIDE SEQUENCE</scope>
    <source>
        <strain evidence="8">NCAIM Y.01608</strain>
    </source>
</reference>
<dbReference type="EMBL" id="JAEUBD010000526">
    <property type="protein sequence ID" value="KAH3674081.1"/>
    <property type="molecule type" value="Genomic_DNA"/>
</dbReference>
<feature type="transmembrane region" description="Helical" evidence="6">
    <location>
        <begin position="134"/>
        <end position="154"/>
    </location>
</feature>
<gene>
    <name evidence="8" type="ORF">OGATHE_002061</name>
</gene>
<proteinExistence type="inferred from homology"/>
<keyword evidence="3 6" id="KW-0812">Transmembrane</keyword>
<evidence type="ECO:0000256" key="1">
    <source>
        <dbReference type="ARBA" id="ARBA00004141"/>
    </source>
</evidence>
<feature type="transmembrane region" description="Helical" evidence="6">
    <location>
        <begin position="343"/>
        <end position="362"/>
    </location>
</feature>
<dbReference type="Pfam" id="PF01490">
    <property type="entry name" value="Aa_trans"/>
    <property type="match status" value="1"/>
</dbReference>
<evidence type="ECO:0000256" key="3">
    <source>
        <dbReference type="ARBA" id="ARBA00022692"/>
    </source>
</evidence>
<evidence type="ECO:0000313" key="9">
    <source>
        <dbReference type="Proteomes" id="UP000788993"/>
    </source>
</evidence>
<dbReference type="GO" id="GO:0015179">
    <property type="term" value="F:L-amino acid transmembrane transporter activity"/>
    <property type="evidence" value="ECO:0007669"/>
    <property type="project" value="TreeGrafter"/>
</dbReference>
<feature type="transmembrane region" description="Helical" evidence="6">
    <location>
        <begin position="107"/>
        <end position="128"/>
    </location>
</feature>
<evidence type="ECO:0000259" key="7">
    <source>
        <dbReference type="Pfam" id="PF01490"/>
    </source>
</evidence>
<comment type="caution">
    <text evidence="8">The sequence shown here is derived from an EMBL/GenBank/DDBJ whole genome shotgun (WGS) entry which is preliminary data.</text>
</comment>
<feature type="transmembrane region" description="Helical" evidence="6">
    <location>
        <begin position="388"/>
        <end position="410"/>
    </location>
</feature>
<keyword evidence="9" id="KW-1185">Reference proteome</keyword>
<dbReference type="Proteomes" id="UP000788993">
    <property type="component" value="Unassembled WGS sequence"/>
</dbReference>
<feature type="transmembrane region" description="Helical" evidence="6">
    <location>
        <begin position="527"/>
        <end position="548"/>
    </location>
</feature>
<evidence type="ECO:0000313" key="8">
    <source>
        <dbReference type="EMBL" id="KAH3674081.1"/>
    </source>
</evidence>
<comment type="subcellular location">
    <subcellularLocation>
        <location evidence="1">Membrane</location>
        <topology evidence="1">Multi-pass membrane protein</topology>
    </subcellularLocation>
</comment>
<keyword evidence="4 6" id="KW-1133">Transmembrane helix</keyword>
<evidence type="ECO:0000256" key="5">
    <source>
        <dbReference type="ARBA" id="ARBA00023136"/>
    </source>
</evidence>
<dbReference type="PANTHER" id="PTHR22950">
    <property type="entry name" value="AMINO ACID TRANSPORTER"/>
    <property type="match status" value="1"/>
</dbReference>
<evidence type="ECO:0000256" key="4">
    <source>
        <dbReference type="ARBA" id="ARBA00022989"/>
    </source>
</evidence>
<organism evidence="8 9">
    <name type="scientific">Ogataea polymorpha</name>
    <dbReference type="NCBI Taxonomy" id="460523"/>
    <lineage>
        <taxon>Eukaryota</taxon>
        <taxon>Fungi</taxon>
        <taxon>Dikarya</taxon>
        <taxon>Ascomycota</taxon>
        <taxon>Saccharomycotina</taxon>
        <taxon>Pichiomycetes</taxon>
        <taxon>Pichiales</taxon>
        <taxon>Pichiaceae</taxon>
        <taxon>Ogataea</taxon>
    </lineage>
</organism>
<evidence type="ECO:0000256" key="2">
    <source>
        <dbReference type="ARBA" id="ARBA00008066"/>
    </source>
</evidence>
<dbReference type="AlphaFoldDB" id="A0A9P8PL86"/>
<accession>A0A9P8PL86</accession>
<dbReference type="InterPro" id="IPR013057">
    <property type="entry name" value="AA_transpt_TM"/>
</dbReference>
<sequence>MLKAGNFGEISPQVSKAIDKDAKERLVLTAESEYQFQEIDAVHDDHRSRGLPLKVYRHYADIQRSYEQANDYDGLYVAQRNQIKTDAHANLSEDKLDTQRKLRQAKVYSIFFLITTDILGPSNAPYAIAQMGYVPGIILYVIFGIFAALGGYVLNYCFCKLDSNNYPIRTFSDLAGRAVGAWFRYPTALLQFIQMIMNVGLIMLSTGQTLAQMLVTNRGHNSLCFSVEVLVWAFLGMILGQIKTLSRFAHIANSAVWMNVAVCIITMVAAGVENKPNYDLFWSNYGCTAPYNTLEIVKHAVAPGSLSDRIGGMNNMVFAWGGATVFCECMYELRRPMDFWKGMICAQTFILVIYLVFGLFIYSKLGQWSYVTANMGISSHALQNATNVLNLVSGMLAATLYANVGLKVLYQGFLVSDFKFPQLTSYKGTIVWGVLVVVYWACAFIIGAAIPGISELVSIIGAFCIFQFSYTLPFLFILCLLIRMDVTMPDSFDPVSEKLVKADTLRNWSRWKRGLTHGGWKRTLIKVTAFLLFLASLSCAGLCSYSAIESAIEYYKTSTASAFGCTAPVTPNKGFTCAGITVGGN</sequence>
<feature type="transmembrane region" description="Helical" evidence="6">
    <location>
        <begin position="456"/>
        <end position="482"/>
    </location>
</feature>
<keyword evidence="5 6" id="KW-0472">Membrane</keyword>
<feature type="transmembrane region" description="Helical" evidence="6">
    <location>
        <begin position="251"/>
        <end position="272"/>
    </location>
</feature>
<feature type="transmembrane region" description="Helical" evidence="6">
    <location>
        <begin position="220"/>
        <end position="239"/>
    </location>
</feature>